<dbReference type="Proteomes" id="UP000663873">
    <property type="component" value="Unassembled WGS sequence"/>
</dbReference>
<dbReference type="EMBL" id="CAJOBR010033550">
    <property type="protein sequence ID" value="CAF5003625.1"/>
    <property type="molecule type" value="Genomic_DNA"/>
</dbReference>
<evidence type="ECO:0000313" key="3">
    <source>
        <dbReference type="EMBL" id="CAF5003625.1"/>
    </source>
</evidence>
<dbReference type="EMBL" id="CAJOBP010031151">
    <property type="protein sequence ID" value="CAF4664006.1"/>
    <property type="molecule type" value="Genomic_DNA"/>
</dbReference>
<evidence type="ECO:0000313" key="2">
    <source>
        <dbReference type="EMBL" id="CAF4664006.1"/>
    </source>
</evidence>
<feature type="compositionally biased region" description="Low complexity" evidence="1">
    <location>
        <begin position="1"/>
        <end position="10"/>
    </location>
</feature>
<dbReference type="AlphaFoldDB" id="A0A821G6N4"/>
<comment type="caution">
    <text evidence="2">The sequence shown here is derived from an EMBL/GenBank/DDBJ whole genome shotgun (WGS) entry which is preliminary data.</text>
</comment>
<proteinExistence type="predicted"/>
<protein>
    <submittedName>
        <fullName evidence="2">Uncharacterized protein</fullName>
    </submittedName>
</protein>
<reference evidence="2" key="1">
    <citation type="submission" date="2021-02" db="EMBL/GenBank/DDBJ databases">
        <authorList>
            <person name="Nowell W R."/>
        </authorList>
    </citation>
    <scope>NUCLEOTIDE SEQUENCE</scope>
</reference>
<name>A0A821G6N4_9BILA</name>
<organism evidence="2 4">
    <name type="scientific">Rotaria socialis</name>
    <dbReference type="NCBI Taxonomy" id="392032"/>
    <lineage>
        <taxon>Eukaryota</taxon>
        <taxon>Metazoa</taxon>
        <taxon>Spiralia</taxon>
        <taxon>Gnathifera</taxon>
        <taxon>Rotifera</taxon>
        <taxon>Eurotatoria</taxon>
        <taxon>Bdelloidea</taxon>
        <taxon>Philodinida</taxon>
        <taxon>Philodinidae</taxon>
        <taxon>Rotaria</taxon>
    </lineage>
</organism>
<dbReference type="Proteomes" id="UP000663848">
    <property type="component" value="Unassembled WGS sequence"/>
</dbReference>
<gene>
    <name evidence="3" type="ORF">QYT958_LOCUS38393</name>
    <name evidence="2" type="ORF">UJA718_LOCUS34402</name>
</gene>
<feature type="compositionally biased region" description="Basic residues" evidence="1">
    <location>
        <begin position="28"/>
        <end position="37"/>
    </location>
</feature>
<feature type="compositionally biased region" description="Acidic residues" evidence="1">
    <location>
        <begin position="48"/>
        <end position="69"/>
    </location>
</feature>
<accession>A0A821G6N4</accession>
<evidence type="ECO:0000256" key="1">
    <source>
        <dbReference type="SAM" id="MobiDB-lite"/>
    </source>
</evidence>
<feature type="region of interest" description="Disordered" evidence="1">
    <location>
        <begin position="1"/>
        <end position="69"/>
    </location>
</feature>
<keyword evidence="4" id="KW-1185">Reference proteome</keyword>
<evidence type="ECO:0000313" key="4">
    <source>
        <dbReference type="Proteomes" id="UP000663873"/>
    </source>
</evidence>
<sequence length="118" mass="13288">MASSSSSPSPIFTRKSTDQKDAVLSPMQRKRRQHRGSTQKSFSHSSDTDDDDDDDDADDDDDEENDDAAIELLDEQTTSSALYEVNDALLSVLKSHIELIGLFRKFKANFCVYVPKKR</sequence>